<protein>
    <submittedName>
        <fullName evidence="1">Uncharacterized protein</fullName>
    </submittedName>
</protein>
<dbReference type="RefSeq" id="WP_130104923.1">
    <property type="nucleotide sequence ID" value="NZ_CP025781.1"/>
</dbReference>
<proteinExistence type="predicted"/>
<organism evidence="1 2">
    <name type="scientific">Iodobacter fluviatilis</name>
    <dbReference type="NCBI Taxonomy" id="537"/>
    <lineage>
        <taxon>Bacteria</taxon>
        <taxon>Pseudomonadati</taxon>
        <taxon>Pseudomonadota</taxon>
        <taxon>Betaproteobacteria</taxon>
        <taxon>Neisseriales</taxon>
        <taxon>Chitinibacteraceae</taxon>
        <taxon>Iodobacter</taxon>
    </lineage>
</organism>
<dbReference type="KEGG" id="ifl:C1H71_01130"/>
<gene>
    <name evidence="1" type="ORF">C1H71_01130</name>
</gene>
<reference evidence="1 2" key="1">
    <citation type="submission" date="2018-01" db="EMBL/GenBank/DDBJ databases">
        <title>Genome sequence of Iodobacter sp. strain PCH194 isolated from Indian Trans-Himalaya.</title>
        <authorList>
            <person name="Kumar V."/>
            <person name="Thakur V."/>
            <person name="Kumar S."/>
            <person name="Singh D."/>
        </authorList>
    </citation>
    <scope>NUCLEOTIDE SEQUENCE [LARGE SCALE GENOMIC DNA]</scope>
    <source>
        <strain evidence="1 2">PCH194</strain>
    </source>
</reference>
<dbReference type="AlphaFoldDB" id="A0A7G3G5B7"/>
<evidence type="ECO:0000313" key="1">
    <source>
        <dbReference type="EMBL" id="QBC42298.1"/>
    </source>
</evidence>
<dbReference type="EMBL" id="CP025781">
    <property type="protein sequence ID" value="QBC42298.1"/>
    <property type="molecule type" value="Genomic_DNA"/>
</dbReference>
<dbReference type="Proteomes" id="UP000515917">
    <property type="component" value="Chromosome"/>
</dbReference>
<accession>A0A7G3G5B7</accession>
<sequence length="90" mass="9947">MTAILNNIFSFQEENATTTCHSNKAYSPLVTASLLTSPHQSSIDGTLNGNSVIITAKTTQLISKPNHLCLTFKQTQVVCNKNHMRIKETR</sequence>
<evidence type="ECO:0000313" key="2">
    <source>
        <dbReference type="Proteomes" id="UP000515917"/>
    </source>
</evidence>
<name>A0A7G3G5B7_9NEIS</name>
<keyword evidence="2" id="KW-1185">Reference proteome</keyword>